<dbReference type="EnsemblPlants" id="KRH11049">
    <property type="protein sequence ID" value="KRH11049"/>
    <property type="gene ID" value="GLYMA_15G085100"/>
</dbReference>
<dbReference type="OrthoDB" id="689350at2759"/>
<proteinExistence type="inferred from homology"/>
<dbReference type="PaxDb" id="3847-GLYMA15G09160.1"/>
<evidence type="ECO:0000256" key="4">
    <source>
        <dbReference type="ARBA" id="ARBA00024045"/>
    </source>
</evidence>
<evidence type="ECO:0000256" key="2">
    <source>
        <dbReference type="ARBA" id="ARBA00022723"/>
    </source>
</evidence>
<dbReference type="KEGG" id="gmx:100792769"/>
<protein>
    <recommendedName>
        <fullName evidence="6">HMA domain-containing protein</fullName>
    </recommendedName>
</protein>
<feature type="domain" description="HMA" evidence="6">
    <location>
        <begin position="112"/>
        <end position="176"/>
    </location>
</feature>
<dbReference type="EMBL" id="CM000848">
    <property type="protein sequence ID" value="KRH11049.1"/>
    <property type="molecule type" value="Genomic_DNA"/>
</dbReference>
<evidence type="ECO:0000313" key="7">
    <source>
        <dbReference type="EMBL" id="KRH11049.1"/>
    </source>
</evidence>
<reference evidence="8" key="2">
    <citation type="submission" date="2018-02" db="UniProtKB">
        <authorList>
            <consortium name="EnsemblPlants"/>
        </authorList>
    </citation>
    <scope>IDENTIFICATION</scope>
    <source>
        <strain evidence="8">Williams 82</strain>
    </source>
</reference>
<gene>
    <name evidence="8" type="primary">LOC100792769</name>
    <name evidence="7" type="ORF">GLYMA_15G085100</name>
</gene>
<dbReference type="PROSITE" id="PS50846">
    <property type="entry name" value="HMA_2"/>
    <property type="match status" value="2"/>
</dbReference>
<dbReference type="InterPro" id="IPR006121">
    <property type="entry name" value="HMA_dom"/>
</dbReference>
<name>I1MEU9_SOYBN</name>
<reference evidence="7" key="3">
    <citation type="submission" date="2018-07" db="EMBL/GenBank/DDBJ databases">
        <title>WGS assembly of Glycine max.</title>
        <authorList>
            <person name="Schmutz J."/>
            <person name="Cannon S."/>
            <person name="Schlueter J."/>
            <person name="Ma J."/>
            <person name="Mitros T."/>
            <person name="Nelson W."/>
            <person name="Hyten D."/>
            <person name="Song Q."/>
            <person name="Thelen J."/>
            <person name="Cheng J."/>
            <person name="Xu D."/>
            <person name="Hellsten U."/>
            <person name="May G."/>
            <person name="Yu Y."/>
            <person name="Sakurai T."/>
            <person name="Umezawa T."/>
            <person name="Bhattacharyya M."/>
            <person name="Sandhu D."/>
            <person name="Valliyodan B."/>
            <person name="Lindquist E."/>
            <person name="Peto M."/>
            <person name="Grant D."/>
            <person name="Shu S."/>
            <person name="Goodstein D."/>
            <person name="Barry K."/>
            <person name="Futrell-Griggs M."/>
            <person name="Abernathy B."/>
            <person name="Du J."/>
            <person name="Tian Z."/>
            <person name="Zhu L."/>
            <person name="Gill N."/>
            <person name="Joshi T."/>
            <person name="Libault M."/>
            <person name="Sethuraman A."/>
            <person name="Zhang X."/>
            <person name="Shinozaki K."/>
            <person name="Nguyen H."/>
            <person name="Wing R."/>
            <person name="Cregan P."/>
            <person name="Specht J."/>
            <person name="Grimwood J."/>
            <person name="Rokhsar D."/>
            <person name="Stacey G."/>
            <person name="Shoemaker R."/>
            <person name="Jackson S."/>
        </authorList>
    </citation>
    <scope>NUCLEOTIDE SEQUENCE</scope>
    <source>
        <tissue evidence="7">Callus</tissue>
    </source>
</reference>
<dbReference type="Proteomes" id="UP000008827">
    <property type="component" value="Chromosome 15"/>
</dbReference>
<dbReference type="Pfam" id="PF00403">
    <property type="entry name" value="HMA"/>
    <property type="match status" value="2"/>
</dbReference>
<dbReference type="RefSeq" id="XP_006597485.1">
    <property type="nucleotide sequence ID" value="XM_006597422.3"/>
</dbReference>
<keyword evidence="3" id="KW-0636">Prenylation</keyword>
<dbReference type="eggNOG" id="KOG1603">
    <property type="taxonomic scope" value="Eukaryota"/>
</dbReference>
<dbReference type="PANTHER" id="PTHR46195:SF17">
    <property type="entry name" value="HEAVY METAL-ASSOCIATED ISOPRENYLATED PLANT PROTEIN 8"/>
    <property type="match status" value="1"/>
</dbReference>
<dbReference type="PANTHER" id="PTHR46195">
    <property type="entry name" value="HEAVY METAL-ASSOCIATED ISOPRENYLATED PLANT PROTEIN 7"/>
    <property type="match status" value="1"/>
</dbReference>
<evidence type="ECO:0000256" key="5">
    <source>
        <dbReference type="SAM" id="MobiDB-lite"/>
    </source>
</evidence>
<dbReference type="HOGENOM" id="CLU_039886_3_1_1"/>
<keyword evidence="9" id="KW-1185">Reference proteome</keyword>
<evidence type="ECO:0000256" key="3">
    <source>
        <dbReference type="ARBA" id="ARBA00023289"/>
    </source>
</evidence>
<feature type="region of interest" description="Disordered" evidence="5">
    <location>
        <begin position="1"/>
        <end position="23"/>
    </location>
</feature>
<evidence type="ECO:0000313" key="9">
    <source>
        <dbReference type="Proteomes" id="UP000008827"/>
    </source>
</evidence>
<accession>I1MEU9</accession>
<sequence length="233" mass="26832">MGRNNKEENSTQKKNKEEKKESDKAVVLKALVHCEGCSNQISKCLKGLAGVRHVQVDREHQRVTVKGEVVNDPAKVLERLRKKYSKNVELISPKPKPEKQKKAEEKKEQPKIKIVVLKMYMHCEGCVSDVKRKIEEMEGVHSVEVDKEKSRVMVRGTMDSTKLVEKVKKKLGKHVEIIKEDNKREPKREGSDNEKGNEDVNVIMYSYPPQYSTQYLYPNQSFSDENVFACSIM</sequence>
<dbReference type="OMA" id="LKMNMHC"/>
<evidence type="ECO:0000256" key="1">
    <source>
        <dbReference type="ARBA" id="ARBA00022481"/>
    </source>
</evidence>
<keyword evidence="2" id="KW-0479">Metal-binding</keyword>
<dbReference type="SUPFAM" id="SSF55008">
    <property type="entry name" value="HMA, heavy metal-associated domain"/>
    <property type="match status" value="2"/>
</dbReference>
<dbReference type="InterPro" id="IPR036163">
    <property type="entry name" value="HMA_dom_sf"/>
</dbReference>
<dbReference type="InterPro" id="IPR044577">
    <property type="entry name" value="HIPP4/7/8/17/18/19"/>
</dbReference>
<organism evidence="8">
    <name type="scientific">Glycine max</name>
    <name type="common">Soybean</name>
    <name type="synonym">Glycine hispida</name>
    <dbReference type="NCBI Taxonomy" id="3847"/>
    <lineage>
        <taxon>Eukaryota</taxon>
        <taxon>Viridiplantae</taxon>
        <taxon>Streptophyta</taxon>
        <taxon>Embryophyta</taxon>
        <taxon>Tracheophyta</taxon>
        <taxon>Spermatophyta</taxon>
        <taxon>Magnoliopsida</taxon>
        <taxon>eudicotyledons</taxon>
        <taxon>Gunneridae</taxon>
        <taxon>Pentapetalae</taxon>
        <taxon>rosids</taxon>
        <taxon>fabids</taxon>
        <taxon>Fabales</taxon>
        <taxon>Fabaceae</taxon>
        <taxon>Papilionoideae</taxon>
        <taxon>50 kb inversion clade</taxon>
        <taxon>NPAAA clade</taxon>
        <taxon>indigoferoid/millettioid clade</taxon>
        <taxon>Phaseoleae</taxon>
        <taxon>Glycine</taxon>
        <taxon>Glycine subgen. Soja</taxon>
    </lineage>
</organism>
<dbReference type="GO" id="GO:0046872">
    <property type="term" value="F:metal ion binding"/>
    <property type="evidence" value="ECO:0007669"/>
    <property type="project" value="UniProtKB-KW"/>
</dbReference>
<dbReference type="AlphaFoldDB" id="I1MEU9"/>
<keyword evidence="1" id="KW-0488">Methylation</keyword>
<dbReference type="Gene3D" id="3.30.70.100">
    <property type="match status" value="2"/>
</dbReference>
<dbReference type="SMR" id="I1MEU9"/>
<keyword evidence="3" id="KW-0449">Lipoprotein</keyword>
<dbReference type="Gramene" id="KRH11049">
    <property type="protein sequence ID" value="KRH11049"/>
    <property type="gene ID" value="GLYMA_15G085100"/>
</dbReference>
<feature type="domain" description="HMA" evidence="6">
    <location>
        <begin position="23"/>
        <end position="88"/>
    </location>
</feature>
<dbReference type="GeneID" id="100792769"/>
<evidence type="ECO:0000259" key="6">
    <source>
        <dbReference type="PROSITE" id="PS50846"/>
    </source>
</evidence>
<reference evidence="7 8" key="1">
    <citation type="journal article" date="2010" name="Nature">
        <title>Genome sequence of the palaeopolyploid soybean.</title>
        <authorList>
            <person name="Schmutz J."/>
            <person name="Cannon S.B."/>
            <person name="Schlueter J."/>
            <person name="Ma J."/>
            <person name="Mitros T."/>
            <person name="Nelson W."/>
            <person name="Hyten D.L."/>
            <person name="Song Q."/>
            <person name="Thelen J.J."/>
            <person name="Cheng J."/>
            <person name="Xu D."/>
            <person name="Hellsten U."/>
            <person name="May G.D."/>
            <person name="Yu Y."/>
            <person name="Sakurai T."/>
            <person name="Umezawa T."/>
            <person name="Bhattacharyya M.K."/>
            <person name="Sandhu D."/>
            <person name="Valliyodan B."/>
            <person name="Lindquist E."/>
            <person name="Peto M."/>
            <person name="Grant D."/>
            <person name="Shu S."/>
            <person name="Goodstein D."/>
            <person name="Barry K."/>
            <person name="Futrell-Griggs M."/>
            <person name="Abernathy B."/>
            <person name="Du J."/>
            <person name="Tian Z."/>
            <person name="Zhu L."/>
            <person name="Gill N."/>
            <person name="Joshi T."/>
            <person name="Libault M."/>
            <person name="Sethuraman A."/>
            <person name="Zhang X.-C."/>
            <person name="Shinozaki K."/>
            <person name="Nguyen H.T."/>
            <person name="Wing R.A."/>
            <person name="Cregan P."/>
            <person name="Specht J."/>
            <person name="Grimwood J."/>
            <person name="Rokhsar D."/>
            <person name="Stacey G."/>
            <person name="Shoemaker R.C."/>
            <person name="Jackson S.A."/>
        </authorList>
    </citation>
    <scope>NUCLEOTIDE SEQUENCE [LARGE SCALE GENOMIC DNA]</scope>
    <source>
        <strain evidence="8">cv. Williams 82</strain>
        <tissue evidence="7">Callus</tissue>
    </source>
</reference>
<comment type="similarity">
    <text evidence="4">Belongs to the HIPP family.</text>
</comment>
<dbReference type="CDD" id="cd00371">
    <property type="entry name" value="HMA"/>
    <property type="match status" value="2"/>
</dbReference>
<evidence type="ECO:0000313" key="8">
    <source>
        <dbReference type="EnsemblPlants" id="KRH11049"/>
    </source>
</evidence>